<dbReference type="InterPro" id="IPR015965">
    <property type="entry name" value="tRNA_lig_PDEase"/>
</dbReference>
<gene>
    <name evidence="5" type="ORF">K437DRAFT_272911</name>
</gene>
<keyword evidence="6" id="KW-1185">Reference proteome</keyword>
<feature type="domain" description="tRNA ligase kinase" evidence="3">
    <location>
        <begin position="647"/>
        <end position="733"/>
    </location>
</feature>
<feature type="domain" description="T4 RNA ligase 1-like N-terminal" evidence="4">
    <location>
        <begin position="124"/>
        <end position="435"/>
    </location>
</feature>
<dbReference type="GO" id="GO:0005524">
    <property type="term" value="F:ATP binding"/>
    <property type="evidence" value="ECO:0007669"/>
    <property type="project" value="InterPro"/>
</dbReference>
<feature type="region of interest" description="Disordered" evidence="1">
    <location>
        <begin position="215"/>
        <end position="261"/>
    </location>
</feature>
<dbReference type="Gene3D" id="3.40.50.300">
    <property type="entry name" value="P-loop containing nucleotide triphosphate hydrolases"/>
    <property type="match status" value="1"/>
</dbReference>
<dbReference type="GO" id="GO:0006388">
    <property type="term" value="P:tRNA splicing, via endonucleolytic cleavage and ligation"/>
    <property type="evidence" value="ECO:0007669"/>
    <property type="project" value="InterPro"/>
</dbReference>
<dbReference type="InterPro" id="IPR015966">
    <property type="entry name" value="tRNA_lig_kin_fungi"/>
</dbReference>
<comment type="caution">
    <text evidence="5">The sequence shown here is derived from an EMBL/GenBank/DDBJ whole genome shotgun (WGS) entry which is preliminary data.</text>
</comment>
<dbReference type="HOGENOM" id="CLU_010316_0_0_1"/>
<feature type="compositionally biased region" description="Polar residues" evidence="1">
    <location>
        <begin position="238"/>
        <end position="252"/>
    </location>
</feature>
<dbReference type="FunCoup" id="A0A066WK67">
    <property type="interactions" value="177"/>
</dbReference>
<dbReference type="RefSeq" id="XP_013244748.1">
    <property type="nucleotide sequence ID" value="XM_013389294.1"/>
</dbReference>
<dbReference type="Pfam" id="PF08302">
    <property type="entry name" value="tRNA_lig_CPD"/>
    <property type="match status" value="1"/>
</dbReference>
<evidence type="ECO:0000259" key="2">
    <source>
        <dbReference type="Pfam" id="PF08302"/>
    </source>
</evidence>
<dbReference type="OrthoDB" id="276239at2759"/>
<dbReference type="PANTHER" id="PTHR32004:SF1">
    <property type="entry name" value="TRNA LIGASE"/>
    <property type="match status" value="1"/>
</dbReference>
<dbReference type="InterPro" id="IPR027417">
    <property type="entry name" value="P-loop_NTPase"/>
</dbReference>
<dbReference type="STRING" id="1037660.A0A066WK67"/>
<dbReference type="GO" id="GO:0003972">
    <property type="term" value="F:RNA ligase (ATP) activity"/>
    <property type="evidence" value="ECO:0007669"/>
    <property type="project" value="InterPro"/>
</dbReference>
<reference evidence="5 6" key="1">
    <citation type="submission" date="2014-05" db="EMBL/GenBank/DDBJ databases">
        <title>Draft genome sequence of a rare smut relative, Tilletiaria anomala UBC 951.</title>
        <authorList>
            <consortium name="DOE Joint Genome Institute"/>
            <person name="Toome M."/>
            <person name="Kuo A."/>
            <person name="Henrissat B."/>
            <person name="Lipzen A."/>
            <person name="Tritt A."/>
            <person name="Yoshinaga Y."/>
            <person name="Zane M."/>
            <person name="Barry K."/>
            <person name="Grigoriev I.V."/>
            <person name="Spatafora J.W."/>
            <person name="Aimea M.C."/>
        </authorList>
    </citation>
    <scope>NUCLEOTIDE SEQUENCE [LARGE SCALE GENOMIC DNA]</scope>
    <source>
        <strain evidence="5 6">UBC 951</strain>
    </source>
</reference>
<dbReference type="Pfam" id="PF09511">
    <property type="entry name" value="RNA_lig_T4_1"/>
    <property type="match status" value="1"/>
</dbReference>
<dbReference type="GeneID" id="25266392"/>
<dbReference type="OMA" id="EFTSHIG"/>
<evidence type="ECO:0000256" key="1">
    <source>
        <dbReference type="SAM" id="MobiDB-lite"/>
    </source>
</evidence>
<dbReference type="Proteomes" id="UP000027361">
    <property type="component" value="Unassembled WGS sequence"/>
</dbReference>
<sequence>MNVPSRPAPSNAGAPLDSALIELSLSESQKHGSKARSANRYDGASTILVHCLQRAADKKGKSLIRATTYTAHEEDPDAHAASDQSNKVAHKIVSWKTKEYAYRKAAGSVETYFKDGGNELPTLARGLFTEQLDGEHADEGEGGGSEGNARHRIVVRGYDKFFNKGEMAWTKPTSLKQYSSPPYLLTFKENGCIIFVSALTPSSLLVTSKHSLGPLPASVLEDGDDADVGDRPEESGLSGPSSANARVDTQQADGEGKDASVSHAEMGSSWLSVHLSRVGRTRADLAHELWQRNETAVLELCDDSFEEHVLAYERERSGLYLHGLNSNAVEFATRDMREVENFAKEWGLLSVRWLEVGSYAEVERITDEVGQSGMWHGEPIEGFVVRTHIPTDAPSIQDVLRGSANGSHAAKQVARPPYAPGQAWFFKIKFDEPYLMYRDWRELTRRMLAERNIWLKDQSSVMNVNEIQQAGNSMRGSDQEGEAKSAQQIVGGDTGEKAGLASESPSTSGAASAMQVMSKKQLKKQANQLNRETRKQHALAHKAAASANKVLLPPKPAPRSKRAETLAFVDWCYERIFGSEDGAVSPELGMFEGFCRGKGIIGVRNYFLKFCESEQGKKLLSRYGKINQTVEEATRREKESRPFTKTLIVPIAVPGCGKTVLAIALRELLAACVPAIIIGHTQSDDVKAKKTGPIFLQNIERELKANDFVIADRNNHLFQHRDEIAEVVERIERDGFRPEGKQQQHTPQGTKEEIRADAISNDTSPRIRVVALAWALDAMSHNQIFTICNSRIVARGQNHQSLRADESLQSGNVRGAQKSHEKILWRFLSTMQPFGSAAHGEGSEGRGDERFDDSITLHVDGSLEENLRVLVHELRRICGGVLPGPEPSPSQLGAALAKAQQYKIGIRKEQRDRGIAKTPSQPPRYYAIAVDIDVDATVRDALQRSHCDVAAKASALAFLQRLRESSRIVVHPHITLVHSQSVKAEETGVLGADAKGALARWKCYEALCQPDQPPVYFAFHLDKLVWDGRVMVIGVRDVHSEQVPNFNDLQSGEGGMQQGTWRPHVTVGTGSVEIRPFEAGQAIAKAEAGAKEISLMDLSYLNLQIQGQLAGMYA</sequence>
<name>A0A066WK67_TILAU</name>
<proteinExistence type="predicted"/>
<accession>A0A066WK67</accession>
<feature type="region of interest" description="Disordered" evidence="1">
    <location>
        <begin position="494"/>
        <end position="558"/>
    </location>
</feature>
<dbReference type="PANTHER" id="PTHR32004">
    <property type="entry name" value="TRNA LIGASE"/>
    <property type="match status" value="1"/>
</dbReference>
<dbReference type="InterPro" id="IPR019039">
    <property type="entry name" value="T4-Rnl1-like_N"/>
</dbReference>
<dbReference type="Pfam" id="PF08303">
    <property type="entry name" value="tRNA_lig_kinase"/>
    <property type="match status" value="2"/>
</dbReference>
<dbReference type="GO" id="GO:0005634">
    <property type="term" value="C:nucleus"/>
    <property type="evidence" value="ECO:0007669"/>
    <property type="project" value="TreeGrafter"/>
</dbReference>
<dbReference type="AlphaFoldDB" id="A0A066WK67"/>
<dbReference type="EMBL" id="JMSN01000016">
    <property type="protein sequence ID" value="KDN51409.1"/>
    <property type="molecule type" value="Genomic_DNA"/>
</dbReference>
<evidence type="ECO:0000259" key="4">
    <source>
        <dbReference type="Pfam" id="PF09511"/>
    </source>
</evidence>
<organism evidence="5 6">
    <name type="scientific">Tilletiaria anomala (strain ATCC 24038 / CBS 436.72 / UBC 951)</name>
    <dbReference type="NCBI Taxonomy" id="1037660"/>
    <lineage>
        <taxon>Eukaryota</taxon>
        <taxon>Fungi</taxon>
        <taxon>Dikarya</taxon>
        <taxon>Basidiomycota</taxon>
        <taxon>Ustilaginomycotina</taxon>
        <taxon>Exobasidiomycetes</taxon>
        <taxon>Georgefischeriales</taxon>
        <taxon>Tilletiariaceae</taxon>
        <taxon>Tilletiaria</taxon>
    </lineage>
</organism>
<feature type="domain" description="tRNA ligase phosphodiesterase" evidence="2">
    <location>
        <begin position="865"/>
        <end position="1090"/>
    </location>
</feature>
<evidence type="ECO:0008006" key="7">
    <source>
        <dbReference type="Google" id="ProtNLM"/>
    </source>
</evidence>
<dbReference type="InParanoid" id="A0A066WK67"/>
<feature type="domain" description="tRNA ligase kinase" evidence="3">
    <location>
        <begin position="753"/>
        <end position="859"/>
    </location>
</feature>
<evidence type="ECO:0000313" key="6">
    <source>
        <dbReference type="Proteomes" id="UP000027361"/>
    </source>
</evidence>
<protein>
    <recommendedName>
        <fullName evidence="7">tRNA ligase</fullName>
    </recommendedName>
</protein>
<evidence type="ECO:0000259" key="3">
    <source>
        <dbReference type="Pfam" id="PF08303"/>
    </source>
</evidence>
<evidence type="ECO:0000313" key="5">
    <source>
        <dbReference type="EMBL" id="KDN51409.1"/>
    </source>
</evidence>